<reference evidence="1 2" key="1">
    <citation type="journal article" date="2014" name="Nature">
        <title>An environmental bacterial taxon with a large and distinct metabolic repertoire.</title>
        <authorList>
            <person name="Wilson M.C."/>
            <person name="Mori T."/>
            <person name="Ruckert C."/>
            <person name="Uria A.R."/>
            <person name="Helf M.J."/>
            <person name="Takada K."/>
            <person name="Gernert C."/>
            <person name="Steffens U.A."/>
            <person name="Heycke N."/>
            <person name="Schmitt S."/>
            <person name="Rinke C."/>
            <person name="Helfrich E.J."/>
            <person name="Brachmann A.O."/>
            <person name="Gurgui C."/>
            <person name="Wakimoto T."/>
            <person name="Kracht M."/>
            <person name="Crusemann M."/>
            <person name="Hentschel U."/>
            <person name="Abe I."/>
            <person name="Matsunaga S."/>
            <person name="Kalinowski J."/>
            <person name="Takeyama H."/>
            <person name="Piel J."/>
        </authorList>
    </citation>
    <scope>NUCLEOTIDE SEQUENCE [LARGE SCALE GENOMIC DNA]</scope>
    <source>
        <strain evidence="2">TSY1</strain>
    </source>
</reference>
<accession>W4LC09</accession>
<comment type="caution">
    <text evidence="1">The sequence shown here is derived from an EMBL/GenBank/DDBJ whole genome shotgun (WGS) entry which is preliminary data.</text>
</comment>
<dbReference type="Proteomes" id="UP000019141">
    <property type="component" value="Unassembled WGS sequence"/>
</dbReference>
<proteinExistence type="predicted"/>
<evidence type="ECO:0000313" key="2">
    <source>
        <dbReference type="Proteomes" id="UP000019141"/>
    </source>
</evidence>
<keyword evidence="2" id="KW-1185">Reference proteome</keyword>
<name>W4LC09_ENTF1</name>
<dbReference type="AlphaFoldDB" id="W4LC09"/>
<evidence type="ECO:0000313" key="1">
    <source>
        <dbReference type="EMBL" id="ETW95643.1"/>
    </source>
</evidence>
<sequence>MIRITNQENALENIPATDVDVDLDNDMNPQSQVTRVISTFSPTIHLHLPPNESGVYQIELNVTVNVNGGQNLGMSINTGVRTHLLKSHLIGV</sequence>
<dbReference type="HOGENOM" id="CLU_2407777_0_0_7"/>
<organism evidence="1 2">
    <name type="scientific">Entotheonella factor</name>
    <dbReference type="NCBI Taxonomy" id="1429438"/>
    <lineage>
        <taxon>Bacteria</taxon>
        <taxon>Pseudomonadati</taxon>
        <taxon>Nitrospinota/Tectimicrobiota group</taxon>
        <taxon>Candidatus Tectimicrobiota</taxon>
        <taxon>Candidatus Entotheonellia</taxon>
        <taxon>Candidatus Entotheonellales</taxon>
        <taxon>Candidatus Entotheonellaceae</taxon>
        <taxon>Candidatus Entotheonella</taxon>
    </lineage>
</organism>
<protein>
    <submittedName>
        <fullName evidence="1">Uncharacterized protein</fullName>
    </submittedName>
</protein>
<gene>
    <name evidence="1" type="ORF">ETSY1_29685</name>
</gene>
<dbReference type="EMBL" id="AZHW01000891">
    <property type="protein sequence ID" value="ETW95643.1"/>
    <property type="molecule type" value="Genomic_DNA"/>
</dbReference>